<evidence type="ECO:0000259" key="4">
    <source>
        <dbReference type="PROSITE" id="PS50043"/>
    </source>
</evidence>
<keyword evidence="1" id="KW-0805">Transcription regulation</keyword>
<protein>
    <submittedName>
        <fullName evidence="5">LuxR C-terminal-related transcriptional regulator</fullName>
    </submittedName>
</protein>
<proteinExistence type="predicted"/>
<reference evidence="5 6" key="1">
    <citation type="submission" date="2024-03" db="EMBL/GenBank/DDBJ databases">
        <authorList>
            <person name="Jo J.-H."/>
        </authorList>
    </citation>
    <scope>NUCLEOTIDE SEQUENCE [LARGE SCALE GENOMIC DNA]</scope>
    <source>
        <strain evidence="5 6">PS1R-30</strain>
    </source>
</reference>
<evidence type="ECO:0000313" key="6">
    <source>
        <dbReference type="Proteomes" id="UP001361239"/>
    </source>
</evidence>
<keyword evidence="6" id="KW-1185">Reference proteome</keyword>
<dbReference type="Proteomes" id="UP001361239">
    <property type="component" value="Unassembled WGS sequence"/>
</dbReference>
<evidence type="ECO:0000313" key="5">
    <source>
        <dbReference type="EMBL" id="MEJ5975092.1"/>
    </source>
</evidence>
<dbReference type="InterPro" id="IPR016032">
    <property type="entry name" value="Sig_transdc_resp-reg_C-effctor"/>
</dbReference>
<keyword evidence="3" id="KW-0804">Transcription</keyword>
<dbReference type="SMART" id="SM00421">
    <property type="entry name" value="HTH_LUXR"/>
    <property type="match status" value="1"/>
</dbReference>
<dbReference type="PRINTS" id="PR00038">
    <property type="entry name" value="HTHLUXR"/>
</dbReference>
<dbReference type="SUPFAM" id="SSF52172">
    <property type="entry name" value="CheY-like"/>
    <property type="match status" value="1"/>
</dbReference>
<sequence>MKRRASLSFFLNNHGTFAEPFETIDEFIGCWPKSGVILIHDEGNAVASLMHEICSRHTWLPVVAYSENPDPSRIVEAVLGGAIGYANWPGCGDALLDAIRNAGTRSGAAIAAGSRKTMALSRIEKLSKREREILAGMVEGLSNRLIGKHLSISPRTVELHRANLLSKIGARHSAEAIRLAIEASLPAFEPVVLDAA</sequence>
<keyword evidence="2" id="KW-0238">DNA-binding</keyword>
<dbReference type="PANTHER" id="PTHR44688">
    <property type="entry name" value="DNA-BINDING TRANSCRIPTIONAL ACTIVATOR DEVR_DOSR"/>
    <property type="match status" value="1"/>
</dbReference>
<dbReference type="PROSITE" id="PS00622">
    <property type="entry name" value="HTH_LUXR_1"/>
    <property type="match status" value="1"/>
</dbReference>
<dbReference type="Pfam" id="PF00196">
    <property type="entry name" value="GerE"/>
    <property type="match status" value="1"/>
</dbReference>
<accession>A0ABU8RPZ4</accession>
<dbReference type="PANTHER" id="PTHR44688:SF16">
    <property type="entry name" value="DNA-BINDING TRANSCRIPTIONAL ACTIVATOR DEVR_DOSR"/>
    <property type="match status" value="1"/>
</dbReference>
<dbReference type="Gene3D" id="3.40.50.2300">
    <property type="match status" value="1"/>
</dbReference>
<dbReference type="InterPro" id="IPR011006">
    <property type="entry name" value="CheY-like_superfamily"/>
</dbReference>
<feature type="domain" description="HTH luxR-type" evidence="4">
    <location>
        <begin position="119"/>
        <end position="184"/>
    </location>
</feature>
<dbReference type="InterPro" id="IPR000792">
    <property type="entry name" value="Tscrpt_reg_LuxR_C"/>
</dbReference>
<dbReference type="CDD" id="cd06170">
    <property type="entry name" value="LuxR_C_like"/>
    <property type="match status" value="1"/>
</dbReference>
<evidence type="ECO:0000256" key="3">
    <source>
        <dbReference type="ARBA" id="ARBA00023163"/>
    </source>
</evidence>
<dbReference type="PROSITE" id="PS50043">
    <property type="entry name" value="HTH_LUXR_2"/>
    <property type="match status" value="1"/>
</dbReference>
<evidence type="ECO:0000256" key="1">
    <source>
        <dbReference type="ARBA" id="ARBA00023015"/>
    </source>
</evidence>
<dbReference type="RefSeq" id="WP_264442141.1">
    <property type="nucleotide sequence ID" value="NZ_JBBHJZ010000001.1"/>
</dbReference>
<dbReference type="EMBL" id="JBBHJZ010000001">
    <property type="protein sequence ID" value="MEJ5975092.1"/>
    <property type="molecule type" value="Genomic_DNA"/>
</dbReference>
<gene>
    <name evidence="5" type="ORF">WG901_00465</name>
</gene>
<organism evidence="5 6">
    <name type="scientific">Novosphingobium anseongense</name>
    <dbReference type="NCBI Taxonomy" id="3133436"/>
    <lineage>
        <taxon>Bacteria</taxon>
        <taxon>Pseudomonadati</taxon>
        <taxon>Pseudomonadota</taxon>
        <taxon>Alphaproteobacteria</taxon>
        <taxon>Sphingomonadales</taxon>
        <taxon>Sphingomonadaceae</taxon>
        <taxon>Novosphingobium</taxon>
    </lineage>
</organism>
<evidence type="ECO:0000256" key="2">
    <source>
        <dbReference type="ARBA" id="ARBA00023125"/>
    </source>
</evidence>
<comment type="caution">
    <text evidence="5">The sequence shown here is derived from an EMBL/GenBank/DDBJ whole genome shotgun (WGS) entry which is preliminary data.</text>
</comment>
<dbReference type="SUPFAM" id="SSF46894">
    <property type="entry name" value="C-terminal effector domain of the bipartite response regulators"/>
    <property type="match status" value="1"/>
</dbReference>
<name>A0ABU8RPZ4_9SPHN</name>